<keyword evidence="5" id="KW-0472">Membrane</keyword>
<evidence type="ECO:0000313" key="13">
    <source>
        <dbReference type="Proteomes" id="UP000231279"/>
    </source>
</evidence>
<evidence type="ECO:0000256" key="10">
    <source>
        <dbReference type="ARBA" id="ARBA00023295"/>
    </source>
</evidence>
<dbReference type="FunFam" id="3.20.20.80:FF:000002">
    <property type="entry name" value="Glucan endo-1,3-beta-glucosidase 3"/>
    <property type="match status" value="1"/>
</dbReference>
<keyword evidence="8" id="KW-0611">Plant defense</keyword>
<evidence type="ECO:0000256" key="2">
    <source>
        <dbReference type="ARBA" id="ARBA00004609"/>
    </source>
</evidence>
<keyword evidence="6" id="KW-0732">Signal</keyword>
<organism evidence="12 13">
    <name type="scientific">Handroanthus impetiginosus</name>
    <dbReference type="NCBI Taxonomy" id="429701"/>
    <lineage>
        <taxon>Eukaryota</taxon>
        <taxon>Viridiplantae</taxon>
        <taxon>Streptophyta</taxon>
        <taxon>Embryophyta</taxon>
        <taxon>Tracheophyta</taxon>
        <taxon>Spermatophyta</taxon>
        <taxon>Magnoliopsida</taxon>
        <taxon>eudicotyledons</taxon>
        <taxon>Gunneridae</taxon>
        <taxon>Pentapetalae</taxon>
        <taxon>asterids</taxon>
        <taxon>lamiids</taxon>
        <taxon>Lamiales</taxon>
        <taxon>Bignoniaceae</taxon>
        <taxon>Crescentiina</taxon>
        <taxon>Tabebuia alliance</taxon>
        <taxon>Handroanthus</taxon>
    </lineage>
</organism>
<dbReference type="SUPFAM" id="SSF51445">
    <property type="entry name" value="(Trans)glycosidases"/>
    <property type="match status" value="1"/>
</dbReference>
<dbReference type="GO" id="GO:0006952">
    <property type="term" value="P:defense response"/>
    <property type="evidence" value="ECO:0007669"/>
    <property type="project" value="UniProtKB-KW"/>
</dbReference>
<comment type="caution">
    <text evidence="12">The sequence shown here is derived from an EMBL/GenBank/DDBJ whole genome shotgun (WGS) entry which is preliminary data.</text>
</comment>
<dbReference type="InterPro" id="IPR044965">
    <property type="entry name" value="Glyco_hydro_17_plant"/>
</dbReference>
<protein>
    <recommendedName>
        <fullName evidence="4">glucan endo-1,3-beta-D-glucosidase</fullName>
        <ecNumber evidence="4">3.2.1.39</ecNumber>
    </recommendedName>
</protein>
<dbReference type="GO" id="GO:0042973">
    <property type="term" value="F:glucan endo-1,3-beta-D-glucosidase activity"/>
    <property type="evidence" value="ECO:0007669"/>
    <property type="project" value="UniProtKB-EC"/>
</dbReference>
<dbReference type="InterPro" id="IPR017853">
    <property type="entry name" value="GH"/>
</dbReference>
<dbReference type="Pfam" id="PF00332">
    <property type="entry name" value="Glyco_hydro_17"/>
    <property type="match status" value="1"/>
</dbReference>
<comment type="subcellular location">
    <subcellularLocation>
        <location evidence="2">Cell membrane</location>
        <topology evidence="2">Lipid-anchor</topology>
        <topology evidence="2">GPI-anchor</topology>
    </subcellularLocation>
</comment>
<evidence type="ECO:0000256" key="5">
    <source>
        <dbReference type="ARBA" id="ARBA00022622"/>
    </source>
</evidence>
<dbReference type="GO" id="GO:0005975">
    <property type="term" value="P:carbohydrate metabolic process"/>
    <property type="evidence" value="ECO:0007669"/>
    <property type="project" value="InterPro"/>
</dbReference>
<keyword evidence="13" id="KW-1185">Reference proteome</keyword>
<comment type="catalytic activity">
    <reaction evidence="1">
        <text>Hydrolysis of (1-&gt;3)-beta-D-glucosidic linkages in (1-&gt;3)-beta-D-glucans.</text>
        <dbReference type="EC" id="3.2.1.39"/>
    </reaction>
</comment>
<dbReference type="OrthoDB" id="1938138at2759"/>
<reference evidence="13" key="1">
    <citation type="journal article" date="2018" name="Gigascience">
        <title>Genome assembly of the Pink Ipe (Handroanthus impetiginosus, Bignoniaceae), a highly valued, ecologically keystone Neotropical timber forest tree.</title>
        <authorList>
            <person name="Silva-Junior O.B."/>
            <person name="Grattapaglia D."/>
            <person name="Novaes E."/>
            <person name="Collevatti R.G."/>
        </authorList>
    </citation>
    <scope>NUCLEOTIDE SEQUENCE [LARGE SCALE GENOMIC DNA]</scope>
    <source>
        <strain evidence="13">cv. UFG-1</strain>
    </source>
</reference>
<dbReference type="InterPro" id="IPR000490">
    <property type="entry name" value="Glyco_hydro_17"/>
</dbReference>
<accession>A0A2G9G7U5</accession>
<evidence type="ECO:0000256" key="9">
    <source>
        <dbReference type="ARBA" id="ARBA00023157"/>
    </source>
</evidence>
<evidence type="ECO:0000256" key="3">
    <source>
        <dbReference type="ARBA" id="ARBA00008773"/>
    </source>
</evidence>
<dbReference type="PANTHER" id="PTHR32227">
    <property type="entry name" value="GLUCAN ENDO-1,3-BETA-GLUCOSIDASE BG1-RELATED-RELATED"/>
    <property type="match status" value="1"/>
</dbReference>
<evidence type="ECO:0000256" key="4">
    <source>
        <dbReference type="ARBA" id="ARBA00012780"/>
    </source>
</evidence>
<keyword evidence="10 12" id="KW-0326">Glycosidase</keyword>
<evidence type="ECO:0000256" key="8">
    <source>
        <dbReference type="ARBA" id="ARBA00022821"/>
    </source>
</evidence>
<sequence length="361" mass="39951">MDFSHSSTLPAATAALFLFAAITAVNSIGVNYGTLGDNLPPPPQVAQFLKEKTTIDRIKIFDANPDILRAFAGTGILVAVTIPNGEIPNLTNVHYARRWLAANIKPYYPQTKINYLLVGNEILHWGPQVLIDNLVAAMGAVYQAVQLEGIMDIKVTTAHSLGILEPADLPSLSKFRRGWDKAVLAPVLEFHRKTKSPFMVNPYPYFAYSPEKEDFALFRPNKGLFDKYTKRTYGNMFDFLLDSVYISMKKLGFGDVEIAVGETGWASDGEIYEKPKCSVANAASYNGGLVRKYEEGKGTPLMPKRRFETYIFALFNENMKPGSLAERNFGLFRPDFTAAYDADVLRAGAASVPTSPKVIIQ</sequence>
<dbReference type="STRING" id="429701.A0A2G9G7U5"/>
<evidence type="ECO:0000256" key="6">
    <source>
        <dbReference type="ARBA" id="ARBA00022729"/>
    </source>
</evidence>
<evidence type="ECO:0000313" key="12">
    <source>
        <dbReference type="EMBL" id="PIN01282.1"/>
    </source>
</evidence>
<dbReference type="Gene3D" id="3.20.20.80">
    <property type="entry name" value="Glycosidases"/>
    <property type="match status" value="1"/>
</dbReference>
<dbReference type="AlphaFoldDB" id="A0A2G9G7U5"/>
<dbReference type="EMBL" id="NKXS01006490">
    <property type="protein sequence ID" value="PIN01282.1"/>
    <property type="molecule type" value="Genomic_DNA"/>
</dbReference>
<keyword evidence="5" id="KW-0336">GPI-anchor</keyword>
<name>A0A2G9G7U5_9LAMI</name>
<dbReference type="Proteomes" id="UP000231279">
    <property type="component" value="Unassembled WGS sequence"/>
</dbReference>
<evidence type="ECO:0000256" key="7">
    <source>
        <dbReference type="ARBA" id="ARBA00022801"/>
    </source>
</evidence>
<evidence type="ECO:0000256" key="11">
    <source>
        <dbReference type="RuleBase" id="RU004335"/>
    </source>
</evidence>
<keyword evidence="5" id="KW-0449">Lipoprotein</keyword>
<comment type="similarity">
    <text evidence="3 11">Belongs to the glycosyl hydrolase 17 family.</text>
</comment>
<gene>
    <name evidence="12" type="ORF">CDL12_26210</name>
</gene>
<evidence type="ECO:0000256" key="1">
    <source>
        <dbReference type="ARBA" id="ARBA00000382"/>
    </source>
</evidence>
<keyword evidence="7 12" id="KW-0378">Hydrolase</keyword>
<dbReference type="GO" id="GO:0005886">
    <property type="term" value="C:plasma membrane"/>
    <property type="evidence" value="ECO:0007669"/>
    <property type="project" value="UniProtKB-SubCell"/>
</dbReference>
<keyword evidence="9" id="KW-1015">Disulfide bond</keyword>
<dbReference type="EC" id="3.2.1.39" evidence="4"/>
<keyword evidence="5" id="KW-0325">Glycoprotein</keyword>
<dbReference type="GO" id="GO:0098552">
    <property type="term" value="C:side of membrane"/>
    <property type="evidence" value="ECO:0007669"/>
    <property type="project" value="UniProtKB-KW"/>
</dbReference>
<proteinExistence type="inferred from homology"/>